<accession>A0AAV2RZE5</accession>
<gene>
    <name evidence="11" type="ORF">MNOR_LOCUS29863</name>
</gene>
<comment type="similarity">
    <text evidence="2 8">Belongs to the G-protein coupled receptor 1 family.</text>
</comment>
<dbReference type="GO" id="GO:0005886">
    <property type="term" value="C:plasma membrane"/>
    <property type="evidence" value="ECO:0007669"/>
    <property type="project" value="UniProtKB-SubCell"/>
</dbReference>
<name>A0AAV2RZE5_MEGNR</name>
<dbReference type="PROSITE" id="PS50262">
    <property type="entry name" value="G_PROTEIN_RECEP_F1_2"/>
    <property type="match status" value="1"/>
</dbReference>
<comment type="caution">
    <text evidence="11">The sequence shown here is derived from an EMBL/GenBank/DDBJ whole genome shotgun (WGS) entry which is preliminary data.</text>
</comment>
<feature type="transmembrane region" description="Helical" evidence="9">
    <location>
        <begin position="171"/>
        <end position="195"/>
    </location>
</feature>
<protein>
    <recommendedName>
        <fullName evidence="10">G-protein coupled receptors family 1 profile domain-containing protein</fullName>
    </recommendedName>
</protein>
<feature type="transmembrane region" description="Helical" evidence="9">
    <location>
        <begin position="335"/>
        <end position="359"/>
    </location>
</feature>
<dbReference type="PRINTS" id="PR00237">
    <property type="entry name" value="GPCRRHODOPSN"/>
</dbReference>
<reference evidence="11 12" key="1">
    <citation type="submission" date="2024-05" db="EMBL/GenBank/DDBJ databases">
        <authorList>
            <person name="Wallberg A."/>
        </authorList>
    </citation>
    <scope>NUCLEOTIDE SEQUENCE [LARGE SCALE GENOMIC DNA]</scope>
</reference>
<dbReference type="EMBL" id="CAXKWB010035394">
    <property type="protein sequence ID" value="CAL4146405.1"/>
    <property type="molecule type" value="Genomic_DNA"/>
</dbReference>
<keyword evidence="6 9" id="KW-0472">Membrane</keyword>
<evidence type="ECO:0000313" key="11">
    <source>
        <dbReference type="EMBL" id="CAL4146405.1"/>
    </source>
</evidence>
<keyword evidence="8" id="KW-0807">Transducer</keyword>
<evidence type="ECO:0000256" key="7">
    <source>
        <dbReference type="ARBA" id="ARBA00023170"/>
    </source>
</evidence>
<evidence type="ECO:0000256" key="3">
    <source>
        <dbReference type="ARBA" id="ARBA00022475"/>
    </source>
</evidence>
<sequence>MQQDNFIIIDIQQRTSNMSVYERTPQENMGGASQCILGCLRSQKGEGFLTMQRLLWAAFDHLRLFSWSLAQLTGYKINDVLRPMASNYMFGHNTLHNYMKYLSVGLLNVLPQLAWDLTYRFQGPNWLCKVVKILQMLPVYLSSLLLMFLAVDRYRAISWRSGASVWSSRRLARLMVVAAWAIATVLAFPQALIFARREVHPGEWDCWAYFPTFWLDETYVLFFVSSAFFIPLIVIGFSYTCITLKVWRYSRYRRGYVPLKTQLLRRFCCLEEGEFGEGSTVGGGGGGVGTTETSLGGESGGSLSTVRVSRVALTAHSHPGIPQPLSLAKVKTIKLTFVVTALFIVCHAPFCFTMIYSVFGPPAKDSKGC</sequence>
<evidence type="ECO:0000256" key="2">
    <source>
        <dbReference type="ARBA" id="ARBA00010663"/>
    </source>
</evidence>
<keyword evidence="7 8" id="KW-0675">Receptor</keyword>
<organism evidence="11 12">
    <name type="scientific">Meganyctiphanes norvegica</name>
    <name type="common">Northern krill</name>
    <name type="synonym">Thysanopoda norvegica</name>
    <dbReference type="NCBI Taxonomy" id="48144"/>
    <lineage>
        <taxon>Eukaryota</taxon>
        <taxon>Metazoa</taxon>
        <taxon>Ecdysozoa</taxon>
        <taxon>Arthropoda</taxon>
        <taxon>Crustacea</taxon>
        <taxon>Multicrustacea</taxon>
        <taxon>Malacostraca</taxon>
        <taxon>Eumalacostraca</taxon>
        <taxon>Eucarida</taxon>
        <taxon>Euphausiacea</taxon>
        <taxon>Euphausiidae</taxon>
        <taxon>Meganyctiphanes</taxon>
    </lineage>
</organism>
<evidence type="ECO:0000256" key="1">
    <source>
        <dbReference type="ARBA" id="ARBA00004651"/>
    </source>
</evidence>
<evidence type="ECO:0000259" key="10">
    <source>
        <dbReference type="PROSITE" id="PS50262"/>
    </source>
</evidence>
<evidence type="ECO:0000256" key="4">
    <source>
        <dbReference type="ARBA" id="ARBA00022692"/>
    </source>
</evidence>
<evidence type="ECO:0000256" key="5">
    <source>
        <dbReference type="ARBA" id="ARBA00022989"/>
    </source>
</evidence>
<dbReference type="PANTHER" id="PTHR24241">
    <property type="entry name" value="NEUROPEPTIDE RECEPTOR-RELATED G-PROTEIN COUPLED RECEPTOR"/>
    <property type="match status" value="1"/>
</dbReference>
<dbReference type="Gene3D" id="1.20.1070.10">
    <property type="entry name" value="Rhodopsin 7-helix transmembrane proteins"/>
    <property type="match status" value="1"/>
</dbReference>
<evidence type="ECO:0000313" key="12">
    <source>
        <dbReference type="Proteomes" id="UP001497623"/>
    </source>
</evidence>
<dbReference type="InterPro" id="IPR000276">
    <property type="entry name" value="GPCR_Rhodpsn"/>
</dbReference>
<dbReference type="GO" id="GO:0032870">
    <property type="term" value="P:cellular response to hormone stimulus"/>
    <property type="evidence" value="ECO:0007669"/>
    <property type="project" value="TreeGrafter"/>
</dbReference>
<dbReference type="PANTHER" id="PTHR24241:SF161">
    <property type="entry name" value="G-PROTEIN COUPLED RECEPTORS FAMILY 1 PROFILE DOMAIN-CONTAINING PROTEIN"/>
    <property type="match status" value="1"/>
</dbReference>
<keyword evidence="12" id="KW-1185">Reference proteome</keyword>
<evidence type="ECO:0000256" key="9">
    <source>
        <dbReference type="SAM" id="Phobius"/>
    </source>
</evidence>
<dbReference type="SUPFAM" id="SSF81321">
    <property type="entry name" value="Family A G protein-coupled receptor-like"/>
    <property type="match status" value="1"/>
</dbReference>
<dbReference type="Pfam" id="PF00001">
    <property type="entry name" value="7tm_1"/>
    <property type="match status" value="1"/>
</dbReference>
<proteinExistence type="inferred from homology"/>
<evidence type="ECO:0000256" key="6">
    <source>
        <dbReference type="ARBA" id="ARBA00023136"/>
    </source>
</evidence>
<dbReference type="PROSITE" id="PS00237">
    <property type="entry name" value="G_PROTEIN_RECEP_F1_1"/>
    <property type="match status" value="1"/>
</dbReference>
<keyword evidence="5 9" id="KW-1133">Transmembrane helix</keyword>
<evidence type="ECO:0000256" key="8">
    <source>
        <dbReference type="RuleBase" id="RU000688"/>
    </source>
</evidence>
<dbReference type="GO" id="GO:0005000">
    <property type="term" value="F:vasopressin receptor activity"/>
    <property type="evidence" value="ECO:0007669"/>
    <property type="project" value="TreeGrafter"/>
</dbReference>
<comment type="subcellular location">
    <subcellularLocation>
        <location evidence="1">Cell membrane</location>
        <topology evidence="1">Multi-pass membrane protein</topology>
    </subcellularLocation>
</comment>
<feature type="non-terminal residue" evidence="11">
    <location>
        <position position="369"/>
    </location>
</feature>
<dbReference type="GO" id="GO:0042277">
    <property type="term" value="F:peptide binding"/>
    <property type="evidence" value="ECO:0007669"/>
    <property type="project" value="TreeGrafter"/>
</dbReference>
<feature type="transmembrane region" description="Helical" evidence="9">
    <location>
        <begin position="133"/>
        <end position="151"/>
    </location>
</feature>
<dbReference type="Proteomes" id="UP001497623">
    <property type="component" value="Unassembled WGS sequence"/>
</dbReference>
<feature type="transmembrane region" description="Helical" evidence="9">
    <location>
        <begin position="219"/>
        <end position="244"/>
    </location>
</feature>
<keyword evidence="4 8" id="KW-0812">Transmembrane</keyword>
<keyword evidence="3" id="KW-1003">Cell membrane</keyword>
<feature type="domain" description="G-protein coupled receptors family 1 profile" evidence="10">
    <location>
        <begin position="115"/>
        <end position="369"/>
    </location>
</feature>
<dbReference type="InterPro" id="IPR017452">
    <property type="entry name" value="GPCR_Rhodpsn_7TM"/>
</dbReference>
<keyword evidence="8" id="KW-0297">G-protein coupled receptor</keyword>
<dbReference type="AlphaFoldDB" id="A0AAV2RZE5"/>